<dbReference type="RefSeq" id="WP_089609308.1">
    <property type="nucleotide sequence ID" value="NZ_CP022121.1"/>
</dbReference>
<dbReference type="PANTHER" id="PTHR33392">
    <property type="entry name" value="POLYISOPRENYL-TEICHOIC ACID--PEPTIDOGLYCAN TEICHOIC ACID TRANSFERASE TAGU"/>
    <property type="match status" value="1"/>
</dbReference>
<keyword evidence="2" id="KW-0472">Membrane</keyword>
<sequence length="337" mass="38289">MEKLDDEFWGNNGTYEINKHPKTPEKNAKFFLMMLFCMAFFLWGGFQLSYLYPLEITEARPQPPVGEESPPAVVPDEESKGKEIILVVGSDSRNGEPARSDTIILVFLDKEQKSVGVLSIPRDTYVNIVGKNLKTKINHAHAYGGIEMTKDTVEEFLDIKIDRYVDMNFKGFVKLVDALGGIEVDVEKRMYKPSENINLKKGEQKLNGEQALAYVRFRDDGKGDLGRVERQLKFISILADRLTSLNTLWKIPQLVGIFQDNVETDLALKEMLSLANTYKNFDAAQLRTDMLPGEGKYINDVSYFIHYPNETAQLVDEFQSGDVPVENKQEETQKGLE</sequence>
<comment type="caution">
    <text evidence="4">The sequence shown here is derived from an EMBL/GenBank/DDBJ whole genome shotgun (WGS) entry which is preliminary data.</text>
</comment>
<dbReference type="Gene3D" id="3.40.630.190">
    <property type="entry name" value="LCP protein"/>
    <property type="match status" value="1"/>
</dbReference>
<feature type="transmembrane region" description="Helical" evidence="2">
    <location>
        <begin position="30"/>
        <end position="52"/>
    </location>
</feature>
<dbReference type="InterPro" id="IPR050922">
    <property type="entry name" value="LytR/CpsA/Psr_CW_biosynth"/>
</dbReference>
<keyword evidence="2" id="KW-0812">Transmembrane</keyword>
<evidence type="ECO:0000259" key="3">
    <source>
        <dbReference type="Pfam" id="PF03816"/>
    </source>
</evidence>
<dbReference type="PANTHER" id="PTHR33392:SF6">
    <property type="entry name" value="POLYISOPRENYL-TEICHOIC ACID--PEPTIDOGLYCAN TEICHOIC ACID TRANSFERASE TAGU"/>
    <property type="match status" value="1"/>
</dbReference>
<evidence type="ECO:0000256" key="2">
    <source>
        <dbReference type="SAM" id="Phobius"/>
    </source>
</evidence>
<keyword evidence="2" id="KW-1133">Transmembrane helix</keyword>
<comment type="similarity">
    <text evidence="1">Belongs to the LytR/CpsA/Psr (LCP) family.</text>
</comment>
<gene>
    <name evidence="4" type="ORF">NVS47_07775</name>
</gene>
<evidence type="ECO:0000313" key="5">
    <source>
        <dbReference type="Proteomes" id="UP001524944"/>
    </source>
</evidence>
<reference evidence="4 5" key="1">
    <citation type="submission" date="2022-08" db="EMBL/GenBank/DDBJ databases">
        <title>Proteogenomics of the novel Dehalobacterium formicoaceticum strain EZ94 highlights a key role of methyltransferases during anaerobic dichloromethane degradation.</title>
        <authorList>
            <person name="Wasmund K."/>
        </authorList>
    </citation>
    <scope>NUCLEOTIDE SEQUENCE [LARGE SCALE GENOMIC DNA]</scope>
    <source>
        <strain evidence="4 5">EZ94</strain>
    </source>
</reference>
<dbReference type="InterPro" id="IPR004474">
    <property type="entry name" value="LytR_CpsA_psr"/>
</dbReference>
<evidence type="ECO:0000256" key="1">
    <source>
        <dbReference type="ARBA" id="ARBA00006068"/>
    </source>
</evidence>
<dbReference type="NCBIfam" id="TIGR00350">
    <property type="entry name" value="lytR_cpsA_psr"/>
    <property type="match status" value="1"/>
</dbReference>
<dbReference type="Pfam" id="PF03816">
    <property type="entry name" value="LytR_cpsA_psr"/>
    <property type="match status" value="1"/>
</dbReference>
<organism evidence="4 5">
    <name type="scientific">Dehalobacterium formicoaceticum</name>
    <dbReference type="NCBI Taxonomy" id="51515"/>
    <lineage>
        <taxon>Bacteria</taxon>
        <taxon>Bacillati</taxon>
        <taxon>Bacillota</taxon>
        <taxon>Clostridia</taxon>
        <taxon>Eubacteriales</taxon>
        <taxon>Peptococcaceae</taxon>
        <taxon>Dehalobacterium</taxon>
    </lineage>
</organism>
<accession>A0ABT1Y3H2</accession>
<evidence type="ECO:0000313" key="4">
    <source>
        <dbReference type="EMBL" id="MCR6545414.1"/>
    </source>
</evidence>
<dbReference type="Proteomes" id="UP001524944">
    <property type="component" value="Unassembled WGS sequence"/>
</dbReference>
<dbReference type="EMBL" id="JANPWE010000003">
    <property type="protein sequence ID" value="MCR6545414.1"/>
    <property type="molecule type" value="Genomic_DNA"/>
</dbReference>
<feature type="domain" description="Cell envelope-related transcriptional attenuator" evidence="3">
    <location>
        <begin position="99"/>
        <end position="242"/>
    </location>
</feature>
<proteinExistence type="inferred from homology"/>
<keyword evidence="5" id="KW-1185">Reference proteome</keyword>
<name>A0ABT1Y3H2_9FIRM</name>
<protein>
    <submittedName>
        <fullName evidence="4">LCP family protein</fullName>
    </submittedName>
</protein>